<evidence type="ECO:0000313" key="2">
    <source>
        <dbReference type="EMBL" id="TQR19857.1"/>
    </source>
</evidence>
<accession>A0A544TQW6</accession>
<dbReference type="RefSeq" id="WP_142642545.1">
    <property type="nucleotide sequence ID" value="NZ_VDGI01000010.1"/>
</dbReference>
<sequence>MFRRYGDRSEWKRIVKREYAQTFIESKEFTGYITLLKLIQVTEPLWVLYGEKRVCIVDNGFMWLQHFPIGKNYSVTTMFNAKGEIVQWYIDICYAIGIENNIPWVDDLILDIVVLPSGEIIHLDEDELEEALEKGSIDQAMYDLAWNESNRITACIMEGKFNLLHFSKEHKNSLVEKLQ</sequence>
<dbReference type="PANTHER" id="PTHR41271:SF1">
    <property type="entry name" value="DUF402 DOMAIN-CONTAINING PROTEIN"/>
    <property type="match status" value="1"/>
</dbReference>
<dbReference type="Pfam" id="PF04167">
    <property type="entry name" value="DUF402"/>
    <property type="match status" value="1"/>
</dbReference>
<dbReference type="PANTHER" id="PTHR41271">
    <property type="entry name" value="DUF402 DOMAIN-CONTAINING PROTEIN"/>
    <property type="match status" value="1"/>
</dbReference>
<evidence type="ECO:0000259" key="1">
    <source>
        <dbReference type="Pfam" id="PF04167"/>
    </source>
</evidence>
<proteinExistence type="predicted"/>
<name>A0A544TQW6_9BACI</name>
<feature type="domain" description="DUF402" evidence="1">
    <location>
        <begin position="64"/>
        <end position="160"/>
    </location>
</feature>
<dbReference type="InterPro" id="IPR035930">
    <property type="entry name" value="FomD-like_sf"/>
</dbReference>
<organism evidence="2 3">
    <name type="scientific">Psychrobacillus vulpis</name>
    <dbReference type="NCBI Taxonomy" id="2325572"/>
    <lineage>
        <taxon>Bacteria</taxon>
        <taxon>Bacillati</taxon>
        <taxon>Bacillota</taxon>
        <taxon>Bacilli</taxon>
        <taxon>Bacillales</taxon>
        <taxon>Bacillaceae</taxon>
        <taxon>Psychrobacillus</taxon>
    </lineage>
</organism>
<evidence type="ECO:0000313" key="3">
    <source>
        <dbReference type="Proteomes" id="UP000316626"/>
    </source>
</evidence>
<dbReference type="EMBL" id="VDGI01000010">
    <property type="protein sequence ID" value="TQR19857.1"/>
    <property type="molecule type" value="Genomic_DNA"/>
</dbReference>
<dbReference type="OrthoDB" id="2002222at2"/>
<dbReference type="Gene3D" id="2.40.380.10">
    <property type="entry name" value="FomD-like"/>
    <property type="match status" value="1"/>
</dbReference>
<dbReference type="Proteomes" id="UP000316626">
    <property type="component" value="Unassembled WGS sequence"/>
</dbReference>
<dbReference type="InterPro" id="IPR007295">
    <property type="entry name" value="DUF402"/>
</dbReference>
<keyword evidence="3" id="KW-1185">Reference proteome</keyword>
<protein>
    <submittedName>
        <fullName evidence="2">DUF402 domain-containing protein</fullName>
    </submittedName>
</protein>
<dbReference type="AlphaFoldDB" id="A0A544TQW6"/>
<reference evidence="2 3" key="1">
    <citation type="submission" date="2019-06" db="EMBL/GenBank/DDBJ databases">
        <title>Psychrobacillus vulpis sp. nov., a new species isolated from feces of a red fox that inhabits in The Tablas de Daimiel Natural Park, Albacete, Spain.</title>
        <authorList>
            <person name="Rodriguez M."/>
            <person name="Reina J.C."/>
            <person name="Bejar V."/>
            <person name="Llamas I."/>
        </authorList>
    </citation>
    <scope>NUCLEOTIDE SEQUENCE [LARGE SCALE GENOMIC DNA]</scope>
    <source>
        <strain evidence="2 3">Z8</strain>
    </source>
</reference>
<gene>
    <name evidence="2" type="ORF">FG384_10465</name>
</gene>
<dbReference type="SUPFAM" id="SSF159234">
    <property type="entry name" value="FomD-like"/>
    <property type="match status" value="1"/>
</dbReference>
<comment type="caution">
    <text evidence="2">The sequence shown here is derived from an EMBL/GenBank/DDBJ whole genome shotgun (WGS) entry which is preliminary data.</text>
</comment>